<keyword evidence="2" id="KW-0646">Protease inhibitor</keyword>
<keyword evidence="5" id="KW-0812">Transmembrane</keyword>
<evidence type="ECO:0000256" key="2">
    <source>
        <dbReference type="ARBA" id="ARBA00022690"/>
    </source>
</evidence>
<evidence type="ECO:0000256" key="5">
    <source>
        <dbReference type="SAM" id="Phobius"/>
    </source>
</evidence>
<dbReference type="InterPro" id="IPR036186">
    <property type="entry name" value="Serpin_sf"/>
</dbReference>
<protein>
    <submittedName>
        <fullName evidence="7">Serpin B10</fullName>
    </submittedName>
</protein>
<feature type="domain" description="Serpin" evidence="6">
    <location>
        <begin position="86"/>
        <end position="456"/>
    </location>
</feature>
<keyword evidence="5" id="KW-0472">Membrane</keyword>
<dbReference type="EMBL" id="KF516651">
    <property type="protein sequence ID" value="AII16555.1"/>
    <property type="molecule type" value="mRNA"/>
</dbReference>
<name>A0A076FFR7_PARNA</name>
<feature type="non-terminal residue" evidence="7">
    <location>
        <position position="458"/>
    </location>
</feature>
<dbReference type="GO" id="GO:0005615">
    <property type="term" value="C:extracellular space"/>
    <property type="evidence" value="ECO:0007669"/>
    <property type="project" value="InterPro"/>
</dbReference>
<dbReference type="Gene3D" id="3.30.497.10">
    <property type="entry name" value="Antithrombin, subunit I, domain 2"/>
    <property type="match status" value="1"/>
</dbReference>
<dbReference type="InterPro" id="IPR023795">
    <property type="entry name" value="Serpin_CS"/>
</dbReference>
<evidence type="ECO:0000256" key="4">
    <source>
        <dbReference type="RuleBase" id="RU000411"/>
    </source>
</evidence>
<feature type="transmembrane region" description="Helical" evidence="5">
    <location>
        <begin position="27"/>
        <end position="49"/>
    </location>
</feature>
<reference evidence="7" key="1">
    <citation type="submission" date="2013-08" db="EMBL/GenBank/DDBJ databases">
        <title>Paracyclopina nana immune related genes.</title>
        <authorList>
            <person name="Kim B.-M."/>
            <person name="Rhee J.-S."/>
            <person name="Lee J.-S."/>
        </authorList>
    </citation>
    <scope>NUCLEOTIDE SEQUENCE</scope>
</reference>
<evidence type="ECO:0000256" key="1">
    <source>
        <dbReference type="ARBA" id="ARBA00009500"/>
    </source>
</evidence>
<proteinExistence type="evidence at transcript level"/>
<dbReference type="Gene3D" id="2.30.39.10">
    <property type="entry name" value="Alpha-1-antitrypsin, domain 1"/>
    <property type="match status" value="1"/>
</dbReference>
<sequence length="458" mass="50506">SMLFHIFIQFGFERICSRIENMNRSWILSWGIGVLIGTIVALVIGAVVINVTSGSSSKFSANCVPIESQEDLLDYELAESANIFDLKLFTQILGSVDPYENMVLSSFSVTSVLSMIYLGALGASKEELMSVLAFPCGQNVSMIESAYLGSFAKANKNLKSDANVILESANKVYIDANYSLTRAFEFQASEYFSSLPDKVEFATSPDSARVQINNWVEARTNSKIKNLLPSGAVSSATKMVLVNAIYFKGLWKNAFSRRKTFTDGKFYLDSGIILRNVSMMSVESSLRSGNLSESTLVLKLPYQGEKVAMYILSPHAGFILDDVINDLPLVVEADFESHLDPRMTTLLTMPKFKIESEYDLKRELIPMGLETVFNPTKAELQGLSDDDNLYIDEVIQKAFIEVNEDGTEAAAATGVLAKSALINLEQKVINLNKPFLFFIKDVSTGLVLFSGRVSNPNA</sequence>
<dbReference type="InterPro" id="IPR000215">
    <property type="entry name" value="Serpin_fam"/>
</dbReference>
<comment type="similarity">
    <text evidence="1 4">Belongs to the serpin family.</text>
</comment>
<feature type="non-terminal residue" evidence="7">
    <location>
        <position position="1"/>
    </location>
</feature>
<dbReference type="CDD" id="cd00172">
    <property type="entry name" value="serpin"/>
    <property type="match status" value="1"/>
</dbReference>
<dbReference type="InterPro" id="IPR042178">
    <property type="entry name" value="Serpin_sf_1"/>
</dbReference>
<dbReference type="PANTHER" id="PTHR11461">
    <property type="entry name" value="SERINE PROTEASE INHIBITOR, SERPIN"/>
    <property type="match status" value="1"/>
</dbReference>
<evidence type="ECO:0000259" key="6">
    <source>
        <dbReference type="SMART" id="SM00093"/>
    </source>
</evidence>
<evidence type="ECO:0000256" key="3">
    <source>
        <dbReference type="ARBA" id="ARBA00022900"/>
    </source>
</evidence>
<dbReference type="SUPFAM" id="SSF56574">
    <property type="entry name" value="Serpins"/>
    <property type="match status" value="1"/>
</dbReference>
<keyword evidence="5" id="KW-1133">Transmembrane helix</keyword>
<organism evidence="7">
    <name type="scientific">Paracyclopina nana</name>
    <name type="common">Marine copepod</name>
    <dbReference type="NCBI Taxonomy" id="565004"/>
    <lineage>
        <taxon>Eukaryota</taxon>
        <taxon>Metazoa</taxon>
        <taxon>Ecdysozoa</taxon>
        <taxon>Arthropoda</taxon>
        <taxon>Crustacea</taxon>
        <taxon>Multicrustacea</taxon>
        <taxon>Hexanauplia</taxon>
        <taxon>Copepoda</taxon>
        <taxon>Cyclopoida</taxon>
        <taxon>Cyclopettidae</taxon>
        <taxon>Paracyclopina</taxon>
    </lineage>
</organism>
<evidence type="ECO:0000313" key="7">
    <source>
        <dbReference type="EMBL" id="AII16555.1"/>
    </source>
</evidence>
<dbReference type="InterPro" id="IPR023796">
    <property type="entry name" value="Serpin_dom"/>
</dbReference>
<dbReference type="SMART" id="SM00093">
    <property type="entry name" value="SERPIN"/>
    <property type="match status" value="1"/>
</dbReference>
<accession>A0A076FFR7</accession>
<dbReference type="PANTHER" id="PTHR11461:SF211">
    <property type="entry name" value="GH10112P-RELATED"/>
    <property type="match status" value="1"/>
</dbReference>
<dbReference type="GO" id="GO:0004867">
    <property type="term" value="F:serine-type endopeptidase inhibitor activity"/>
    <property type="evidence" value="ECO:0007669"/>
    <property type="project" value="UniProtKB-KW"/>
</dbReference>
<dbReference type="Pfam" id="PF00079">
    <property type="entry name" value="Serpin"/>
    <property type="match status" value="1"/>
</dbReference>
<dbReference type="AlphaFoldDB" id="A0A076FFR7"/>
<keyword evidence="3" id="KW-0722">Serine protease inhibitor</keyword>
<dbReference type="InterPro" id="IPR042185">
    <property type="entry name" value="Serpin_sf_2"/>
</dbReference>
<dbReference type="PROSITE" id="PS00284">
    <property type="entry name" value="SERPIN"/>
    <property type="match status" value="1"/>
</dbReference>